<dbReference type="AlphaFoldDB" id="A0A173V3U5"/>
<dbReference type="Pfam" id="PF06949">
    <property type="entry name" value="DUF1292"/>
    <property type="match status" value="1"/>
</dbReference>
<dbReference type="RefSeq" id="WP_015528747.1">
    <property type="nucleotide sequence ID" value="NZ_CABHNA010000041.1"/>
</dbReference>
<proteinExistence type="predicted"/>
<organism evidence="1 3">
    <name type="scientific">[Ruminococcus] torques</name>
    <dbReference type="NCBI Taxonomy" id="33039"/>
    <lineage>
        <taxon>Bacteria</taxon>
        <taxon>Bacillati</taxon>
        <taxon>Bacillota</taxon>
        <taxon>Clostridia</taxon>
        <taxon>Lachnospirales</taxon>
        <taxon>Lachnospiraceae</taxon>
        <taxon>Mediterraneibacter</taxon>
    </lineage>
</organism>
<reference evidence="1 3" key="1">
    <citation type="submission" date="2015-09" db="EMBL/GenBank/DDBJ databases">
        <authorList>
            <consortium name="Pathogen Informatics"/>
        </authorList>
    </citation>
    <scope>NUCLEOTIDE SEQUENCE [LARGE SCALE GENOMIC DNA]</scope>
    <source>
        <strain evidence="1 3">2789STDY5834889</strain>
    </source>
</reference>
<dbReference type="GeneID" id="303257571"/>
<dbReference type="InterPro" id="IPR009711">
    <property type="entry name" value="UPF0473"/>
</dbReference>
<dbReference type="OrthoDB" id="1934714at2"/>
<evidence type="ECO:0000313" key="1">
    <source>
        <dbReference type="EMBL" id="CUQ80686.1"/>
    </source>
</evidence>
<dbReference type="Proteomes" id="UP000078383">
    <property type="component" value="Unassembled WGS sequence"/>
</dbReference>
<dbReference type="Proteomes" id="UP000363661">
    <property type="component" value="Unassembled WGS sequence"/>
</dbReference>
<protein>
    <submittedName>
        <fullName evidence="1">Protein of uncharacterized function (DUF1292)</fullName>
    </submittedName>
</protein>
<keyword evidence="4" id="KW-1185">Reference proteome</keyword>
<evidence type="ECO:0000313" key="3">
    <source>
        <dbReference type="Proteomes" id="UP000078383"/>
    </source>
</evidence>
<dbReference type="EMBL" id="CZBX01000001">
    <property type="protein sequence ID" value="CUQ80686.1"/>
    <property type="molecule type" value="Genomic_DNA"/>
</dbReference>
<evidence type="ECO:0000313" key="2">
    <source>
        <dbReference type="EMBL" id="VUX03445.1"/>
    </source>
</evidence>
<reference evidence="2 4" key="2">
    <citation type="submission" date="2019-07" db="EMBL/GenBank/DDBJ databases">
        <authorList>
            <person name="Hibberd C M."/>
            <person name="Gehrig L. J."/>
            <person name="Chang H.-W."/>
            <person name="Venkatesh S."/>
        </authorList>
    </citation>
    <scope>NUCLEOTIDE SEQUENCE [LARGE SCALE GENOMIC DNA]</scope>
    <source>
        <strain evidence="2">Ruminococcus_torques_SSTS_Bg7063</strain>
    </source>
</reference>
<gene>
    <name evidence="1" type="ORF">ERS852502_00087</name>
    <name evidence="2" type="ORF">RTSSTS7063_01042</name>
</gene>
<accession>A0A173V3U5</accession>
<name>A0A173V3U5_9FIRM</name>
<dbReference type="EMBL" id="CABHNA010000041">
    <property type="protein sequence ID" value="VUX03445.1"/>
    <property type="molecule type" value="Genomic_DNA"/>
</dbReference>
<evidence type="ECO:0000313" key="4">
    <source>
        <dbReference type="Proteomes" id="UP000363661"/>
    </source>
</evidence>
<sequence>MEKAKFTFSDGSGADEFFVLEETKINGSAYILVVDSEEDDAECLILREVEESKDAEKTYEIVEDDTELMAVSKVFEELLEDVDIEM</sequence>